<dbReference type="RefSeq" id="XP_056047358.1">
    <property type="nucleotide sequence ID" value="XM_056186310.1"/>
</dbReference>
<dbReference type="AlphaFoldDB" id="A0AAD7QZ87"/>
<keyword evidence="4" id="KW-1185">Reference proteome</keyword>
<dbReference type="EMBL" id="JARPMG010000001">
    <property type="protein sequence ID" value="KAJ8103908.1"/>
    <property type="molecule type" value="Genomic_DNA"/>
</dbReference>
<feature type="region of interest" description="Disordered" evidence="1">
    <location>
        <begin position="109"/>
        <end position="176"/>
    </location>
</feature>
<keyword evidence="2" id="KW-0472">Membrane</keyword>
<keyword evidence="2" id="KW-1133">Transmembrane helix</keyword>
<organism evidence="3 4">
    <name type="scientific">Lipomyces tetrasporus</name>
    <dbReference type="NCBI Taxonomy" id="54092"/>
    <lineage>
        <taxon>Eukaryota</taxon>
        <taxon>Fungi</taxon>
        <taxon>Dikarya</taxon>
        <taxon>Ascomycota</taxon>
        <taxon>Saccharomycotina</taxon>
        <taxon>Lipomycetes</taxon>
        <taxon>Lipomycetales</taxon>
        <taxon>Lipomycetaceae</taxon>
        <taxon>Lipomyces</taxon>
    </lineage>
</organism>
<evidence type="ECO:0000256" key="1">
    <source>
        <dbReference type="SAM" id="MobiDB-lite"/>
    </source>
</evidence>
<evidence type="ECO:0000313" key="4">
    <source>
        <dbReference type="Proteomes" id="UP001217417"/>
    </source>
</evidence>
<comment type="caution">
    <text evidence="3">The sequence shown here is derived from an EMBL/GenBank/DDBJ whole genome shotgun (WGS) entry which is preliminary data.</text>
</comment>
<dbReference type="GeneID" id="80881476"/>
<accession>A0AAD7QZ87</accession>
<feature type="compositionally biased region" description="Low complexity" evidence="1">
    <location>
        <begin position="141"/>
        <end position="159"/>
    </location>
</feature>
<name>A0AAD7QZ87_9ASCO</name>
<feature type="transmembrane region" description="Helical" evidence="2">
    <location>
        <begin position="31"/>
        <end position="52"/>
    </location>
</feature>
<proteinExistence type="predicted"/>
<gene>
    <name evidence="3" type="ORF">POJ06DRAFT_243123</name>
</gene>
<dbReference type="Pfam" id="PF12273">
    <property type="entry name" value="RCR"/>
    <property type="match status" value="1"/>
</dbReference>
<feature type="compositionally biased region" description="Pro residues" evidence="1">
    <location>
        <begin position="115"/>
        <end position="132"/>
    </location>
</feature>
<evidence type="ECO:0000256" key="2">
    <source>
        <dbReference type="SAM" id="Phobius"/>
    </source>
</evidence>
<keyword evidence="2" id="KW-0812">Transmembrane</keyword>
<sequence length="197" mass="22327">MLRSLIRCARGTMSLEKRQWYMYSDARSWEIKWAVFGAVILSILLLFVLAYVHARHRLAKGLEPLRYHAWLVQGRLQAIQRQDHAYGGGQMYREQYSVYPAYPMNTLNGNRADMAPPPPAYDPRYPAPPQYMPPTDTKAYDAASALSSPDAASTSTSPSEGQTENPYRSGFARQHPAGDMLVGGTAYRYDIDMNRRM</sequence>
<evidence type="ECO:0000313" key="3">
    <source>
        <dbReference type="EMBL" id="KAJ8103908.1"/>
    </source>
</evidence>
<dbReference type="Proteomes" id="UP001217417">
    <property type="component" value="Unassembled WGS sequence"/>
</dbReference>
<reference evidence="3" key="1">
    <citation type="submission" date="2023-03" db="EMBL/GenBank/DDBJ databases">
        <title>Near-Complete genome sequence of Lipomyces tetrasporous NRRL Y-64009, an oleaginous yeast capable of growing on lignocellulosic hydrolysates.</title>
        <authorList>
            <consortium name="Lawrence Berkeley National Laboratory"/>
            <person name="Jagtap S.S."/>
            <person name="Liu J.-J."/>
            <person name="Walukiewicz H.E."/>
            <person name="Pangilinan J."/>
            <person name="Lipzen A."/>
            <person name="Ahrendt S."/>
            <person name="Koriabine M."/>
            <person name="Cobaugh K."/>
            <person name="Salamov A."/>
            <person name="Yoshinaga Y."/>
            <person name="Ng V."/>
            <person name="Daum C."/>
            <person name="Grigoriev I.V."/>
            <person name="Slininger P.J."/>
            <person name="Dien B.S."/>
            <person name="Jin Y.-S."/>
            <person name="Rao C.V."/>
        </authorList>
    </citation>
    <scope>NUCLEOTIDE SEQUENCE</scope>
    <source>
        <strain evidence="3">NRRL Y-64009</strain>
    </source>
</reference>
<dbReference type="InterPro" id="IPR020999">
    <property type="entry name" value="Chitin_synth_reg_RCR"/>
</dbReference>
<protein>
    <submittedName>
        <fullName evidence="3">Uncharacterized protein</fullName>
    </submittedName>
</protein>